<dbReference type="PANTHER" id="PTHR43156">
    <property type="entry name" value="STAGE II SPORULATION PROTEIN E-RELATED"/>
    <property type="match status" value="1"/>
</dbReference>
<dbReference type="Proteomes" id="UP001057702">
    <property type="component" value="Unassembled WGS sequence"/>
</dbReference>
<dbReference type="Gene3D" id="3.30.450.40">
    <property type="match status" value="1"/>
</dbReference>
<protein>
    <submittedName>
        <fullName evidence="3">SpoIIE family protein phosphatase</fullName>
    </submittedName>
</protein>
<dbReference type="Pfam" id="PF07228">
    <property type="entry name" value="SpoIIE"/>
    <property type="match status" value="1"/>
</dbReference>
<dbReference type="Gene3D" id="3.30.450.20">
    <property type="entry name" value="PAS domain"/>
    <property type="match status" value="1"/>
</dbReference>
<dbReference type="InterPro" id="IPR036890">
    <property type="entry name" value="HATPase_C_sf"/>
</dbReference>
<proteinExistence type="predicted"/>
<dbReference type="InterPro" id="IPR000014">
    <property type="entry name" value="PAS"/>
</dbReference>
<keyword evidence="1" id="KW-0378">Hydrolase</keyword>
<name>A0ABT1Q4H5_9ACTN</name>
<accession>A0ABT1Q4H5</accession>
<dbReference type="Pfam" id="PF08448">
    <property type="entry name" value="PAS_4"/>
    <property type="match status" value="1"/>
</dbReference>
<reference evidence="3" key="1">
    <citation type="submission" date="2022-06" db="EMBL/GenBank/DDBJ databases">
        <title>Draft genome sequence of Streptomyces sp. RB6PN25 isolated from peat swamp forest in Thailand.</title>
        <authorList>
            <person name="Duangmal K."/>
            <person name="Klaysubun C."/>
        </authorList>
    </citation>
    <scope>NUCLEOTIDE SEQUENCE</scope>
    <source>
        <strain evidence="3">RB6PN25</strain>
    </source>
</reference>
<evidence type="ECO:0000256" key="1">
    <source>
        <dbReference type="ARBA" id="ARBA00022801"/>
    </source>
</evidence>
<dbReference type="Gene3D" id="3.30.565.10">
    <property type="entry name" value="Histidine kinase-like ATPase, C-terminal domain"/>
    <property type="match status" value="1"/>
</dbReference>
<dbReference type="SUPFAM" id="SSF55874">
    <property type="entry name" value="ATPase domain of HSP90 chaperone/DNA topoisomerase II/histidine kinase"/>
    <property type="match status" value="1"/>
</dbReference>
<evidence type="ECO:0000259" key="2">
    <source>
        <dbReference type="PROSITE" id="PS50113"/>
    </source>
</evidence>
<dbReference type="PROSITE" id="PS50113">
    <property type="entry name" value="PAC"/>
    <property type="match status" value="1"/>
</dbReference>
<sequence length="680" mass="74209">MDWLFSHSPMPLAVYDADLHCVRENAAMARLIGRPSQTDARGPRLSEMIYGPDVAAWEDCMRQALAIGEPVPTAEVVEVVGRTAVDPGHDRIFAVSASPLRDQRGQVFAVCTAVDDVTEQYRARERLALHNRASTHIGTTLDLMRTAQELADTAVPRLCDWITVDLLDTVLNGDEPSAFTGSVALRRMANQSILEGAPEAVRLPGEVDFYPPQSPAVRCMATGQSAVYSAPDPTIQSWLAIDPVRAERFRTYKFQSIMPVPICARGAVLGVTIFFRRTTEPFTDGDRLLAEELVALAAVCLDNARRFTRERTAALTLQRSLLPRRMPPQLAVDIASRYFPAGGGTGAGGDWFDVIPLSGARVALVVGDVVGHGISAAASMGRLRTAVRTLADVDLPPDELLTHLDDLVSCLAAEDDAHVDAAELGATCTYGIYDPVSRRFSVARAGHPPPVIVAPDGTAEYLQLPEGPPLGLGSLPFESAEIELAKGSFIALYTDGLITTRERDIDDGLERLRSALAQTSVSPDVLCDRIIESVLPEHSSDDVTLLIARTRTMTSNRVRVRDIPVDPAVVADARAWAAQQLAEWELRDEVDVTELVVSELVTNAIRYAHPPIQLRLIRDRTLICEVSDSSITAPHMRRARICDEGGRGLLLVAQLTQRWGTRHTRSGKTIWCEQFLVDDC</sequence>
<dbReference type="InterPro" id="IPR003018">
    <property type="entry name" value="GAF"/>
</dbReference>
<dbReference type="InterPro" id="IPR029016">
    <property type="entry name" value="GAF-like_dom_sf"/>
</dbReference>
<dbReference type="SUPFAM" id="SSF55785">
    <property type="entry name" value="PYP-like sensor domain (PAS domain)"/>
    <property type="match status" value="1"/>
</dbReference>
<dbReference type="Gene3D" id="3.60.40.10">
    <property type="entry name" value="PPM-type phosphatase domain"/>
    <property type="match status" value="1"/>
</dbReference>
<dbReference type="InterPro" id="IPR036457">
    <property type="entry name" value="PPM-type-like_dom_sf"/>
</dbReference>
<dbReference type="EMBL" id="JANFNG010000043">
    <property type="protein sequence ID" value="MCQ4084837.1"/>
    <property type="molecule type" value="Genomic_DNA"/>
</dbReference>
<evidence type="ECO:0000313" key="3">
    <source>
        <dbReference type="EMBL" id="MCQ4084837.1"/>
    </source>
</evidence>
<dbReference type="InterPro" id="IPR003594">
    <property type="entry name" value="HATPase_dom"/>
</dbReference>
<dbReference type="InterPro" id="IPR035965">
    <property type="entry name" value="PAS-like_dom_sf"/>
</dbReference>
<comment type="caution">
    <text evidence="3">The sequence shown here is derived from an EMBL/GenBank/DDBJ whole genome shotgun (WGS) entry which is preliminary data.</text>
</comment>
<dbReference type="SUPFAM" id="SSF55781">
    <property type="entry name" value="GAF domain-like"/>
    <property type="match status" value="1"/>
</dbReference>
<dbReference type="InterPro" id="IPR000700">
    <property type="entry name" value="PAS-assoc_C"/>
</dbReference>
<feature type="domain" description="PAC" evidence="2">
    <location>
        <begin position="75"/>
        <end position="129"/>
    </location>
</feature>
<dbReference type="InterPro" id="IPR052016">
    <property type="entry name" value="Bact_Sigma-Reg"/>
</dbReference>
<organism evidence="3 4">
    <name type="scientific">Streptomyces humicola</name>
    <dbReference type="NCBI Taxonomy" id="2953240"/>
    <lineage>
        <taxon>Bacteria</taxon>
        <taxon>Bacillati</taxon>
        <taxon>Actinomycetota</taxon>
        <taxon>Actinomycetes</taxon>
        <taxon>Kitasatosporales</taxon>
        <taxon>Streptomycetaceae</taxon>
        <taxon>Streptomyces</taxon>
    </lineage>
</organism>
<keyword evidence="4" id="KW-1185">Reference proteome</keyword>
<dbReference type="Pfam" id="PF01590">
    <property type="entry name" value="GAF"/>
    <property type="match status" value="1"/>
</dbReference>
<evidence type="ECO:0000313" key="4">
    <source>
        <dbReference type="Proteomes" id="UP001057702"/>
    </source>
</evidence>
<dbReference type="InterPro" id="IPR001932">
    <property type="entry name" value="PPM-type_phosphatase-like_dom"/>
</dbReference>
<dbReference type="CDD" id="cd16936">
    <property type="entry name" value="HATPase_RsbW-like"/>
    <property type="match status" value="1"/>
</dbReference>
<dbReference type="SUPFAM" id="SSF81606">
    <property type="entry name" value="PP2C-like"/>
    <property type="match status" value="1"/>
</dbReference>
<gene>
    <name evidence="3" type="ORF">NGB36_30795</name>
</gene>
<dbReference type="SMART" id="SM00331">
    <property type="entry name" value="PP2C_SIG"/>
    <property type="match status" value="1"/>
</dbReference>
<dbReference type="Pfam" id="PF13581">
    <property type="entry name" value="HATPase_c_2"/>
    <property type="match status" value="1"/>
</dbReference>
<dbReference type="NCBIfam" id="TIGR00229">
    <property type="entry name" value="sensory_box"/>
    <property type="match status" value="1"/>
</dbReference>
<dbReference type="PANTHER" id="PTHR43156:SF2">
    <property type="entry name" value="STAGE II SPORULATION PROTEIN E"/>
    <property type="match status" value="1"/>
</dbReference>
<dbReference type="InterPro" id="IPR013656">
    <property type="entry name" value="PAS_4"/>
</dbReference>